<reference evidence="1 2" key="1">
    <citation type="submission" date="2011-12" db="EMBL/GenBank/DDBJ databases">
        <title>Complete sequence of Mycobacterium rhodesiae NBB3.</title>
        <authorList>
            <consortium name="US DOE Joint Genome Institute"/>
            <person name="Lucas S."/>
            <person name="Han J."/>
            <person name="Lapidus A."/>
            <person name="Cheng J.-F."/>
            <person name="Goodwin L."/>
            <person name="Pitluck S."/>
            <person name="Peters L."/>
            <person name="Mikhailova N."/>
            <person name="Gu W."/>
            <person name="Detter J.C."/>
            <person name="Han C."/>
            <person name="Tapia R."/>
            <person name="Land M."/>
            <person name="Hauser L."/>
            <person name="Kyrpides N."/>
            <person name="Ivanova N."/>
            <person name="Pagani I."/>
            <person name="Mattes T."/>
            <person name="Holmes A."/>
            <person name="Rutledge P."/>
            <person name="Paulsen I."/>
            <person name="Coleman N."/>
            <person name="Woyke T."/>
        </authorList>
    </citation>
    <scope>NUCLEOTIDE SEQUENCE [LARGE SCALE GENOMIC DNA]</scope>
    <source>
        <strain evidence="1 2">NBB3</strain>
    </source>
</reference>
<dbReference type="STRING" id="710685.MycrhN_1522"/>
<proteinExistence type="predicted"/>
<dbReference type="Pfam" id="PF02515">
    <property type="entry name" value="CoA_transf_3"/>
    <property type="match status" value="1"/>
</dbReference>
<dbReference type="Gene3D" id="3.40.50.10540">
    <property type="entry name" value="Crotonobetainyl-coa:carnitine coa-transferase, domain 1"/>
    <property type="match status" value="1"/>
</dbReference>
<dbReference type="AlphaFoldDB" id="G8RHY8"/>
<dbReference type="HOGENOM" id="CLU_040528_0_0_11"/>
<organism evidence="1 2">
    <name type="scientific">Mycolicibacterium rhodesiae (strain NBB3)</name>
    <name type="common">Mycobacterium rhodesiae</name>
    <dbReference type="NCBI Taxonomy" id="710685"/>
    <lineage>
        <taxon>Bacteria</taxon>
        <taxon>Bacillati</taxon>
        <taxon>Actinomycetota</taxon>
        <taxon>Actinomycetes</taxon>
        <taxon>Mycobacteriales</taxon>
        <taxon>Mycobacteriaceae</taxon>
        <taxon>Mycolicibacterium</taxon>
    </lineage>
</organism>
<dbReference type="InterPro" id="IPR050509">
    <property type="entry name" value="CoA-transferase_III"/>
</dbReference>
<dbReference type="eggNOG" id="COG1804">
    <property type="taxonomic scope" value="Bacteria"/>
</dbReference>
<keyword evidence="1" id="KW-0808">Transferase</keyword>
<gene>
    <name evidence="1" type="ordered locus">MycrhN_1522</name>
</gene>
<dbReference type="KEGG" id="mrh:MycrhN_1522"/>
<accession>G8RHY8</accession>
<dbReference type="PANTHER" id="PTHR48228">
    <property type="entry name" value="SUCCINYL-COA--D-CITRAMALATE COA-TRANSFERASE"/>
    <property type="match status" value="1"/>
</dbReference>
<dbReference type="EMBL" id="CP003169">
    <property type="protein sequence ID" value="AEV72138.1"/>
    <property type="molecule type" value="Genomic_DNA"/>
</dbReference>
<dbReference type="PATRIC" id="fig|710685.3.peg.1528"/>
<dbReference type="SUPFAM" id="SSF89796">
    <property type="entry name" value="CoA-transferase family III (CaiB/BaiF)"/>
    <property type="match status" value="1"/>
</dbReference>
<name>G8RHY8_MYCRN</name>
<keyword evidence="2" id="KW-1185">Reference proteome</keyword>
<sequence>MPSVSRTSRYWTGALLLCSSEHNERVTSLAVPTAVLSRARRVANDFRALTGVECDADAIIAGRAGLLRQTPHDRISAGGATHLMRSRDGWCALTLSRPDDVDAVPALIEVDTVAGDPWPDVHRWVSERHAAEFTDRGRLLGLPVAALGESRARPPRRRALGAATSGRAPSGLLVADLSAMWAGPLCGQLLARAGATVVKVESASRPDGARSGPAEFFDWMNGGKLSYLVDFDDPSGLRSLLAAADVVIESSRPAAFARRGLAPEDVQPRDGRVWLRITGHGTDGERGNWVAFGDDAAVSGGLVRGSAAEPDFCGDAIADPLTGLEAAATVAQALRDGGGQLVELSMSAVAATYARLPRTDEISCSAAPPPSKRASALGADNAAVERTVAEKLLAAC</sequence>
<evidence type="ECO:0000313" key="1">
    <source>
        <dbReference type="EMBL" id="AEV72138.1"/>
    </source>
</evidence>
<evidence type="ECO:0000313" key="2">
    <source>
        <dbReference type="Proteomes" id="UP000005442"/>
    </source>
</evidence>
<dbReference type="InterPro" id="IPR003673">
    <property type="entry name" value="CoA-Trfase_fam_III"/>
</dbReference>
<dbReference type="PANTHER" id="PTHR48228:SF7">
    <property type="entry name" value="FATTY ACYL-COA TRANSFERASE RV3272-RELATED"/>
    <property type="match status" value="1"/>
</dbReference>
<dbReference type="InterPro" id="IPR023606">
    <property type="entry name" value="CoA-Trfase_III_dom_1_sf"/>
</dbReference>
<dbReference type="GO" id="GO:0016740">
    <property type="term" value="F:transferase activity"/>
    <property type="evidence" value="ECO:0007669"/>
    <property type="project" value="UniProtKB-KW"/>
</dbReference>
<dbReference type="Proteomes" id="UP000005442">
    <property type="component" value="Chromosome"/>
</dbReference>
<protein>
    <submittedName>
        <fullName evidence="1">Putative acyl-CoA transferase/carnitine dehydratase</fullName>
    </submittedName>
</protein>